<accession>A0AAW2TV70</accession>
<evidence type="ECO:0000313" key="1">
    <source>
        <dbReference type="EMBL" id="KAL0408375.1"/>
    </source>
</evidence>
<organism evidence="1">
    <name type="scientific">Sesamum radiatum</name>
    <name type="common">Black benniseed</name>
    <dbReference type="NCBI Taxonomy" id="300843"/>
    <lineage>
        <taxon>Eukaryota</taxon>
        <taxon>Viridiplantae</taxon>
        <taxon>Streptophyta</taxon>
        <taxon>Embryophyta</taxon>
        <taxon>Tracheophyta</taxon>
        <taxon>Spermatophyta</taxon>
        <taxon>Magnoliopsida</taxon>
        <taxon>eudicotyledons</taxon>
        <taxon>Gunneridae</taxon>
        <taxon>Pentapetalae</taxon>
        <taxon>asterids</taxon>
        <taxon>lamiids</taxon>
        <taxon>Lamiales</taxon>
        <taxon>Pedaliaceae</taxon>
        <taxon>Sesamum</taxon>
    </lineage>
</organism>
<comment type="caution">
    <text evidence="1">The sequence shown here is derived from an EMBL/GenBank/DDBJ whole genome shotgun (WGS) entry which is preliminary data.</text>
</comment>
<reference evidence="1" key="1">
    <citation type="submission" date="2020-06" db="EMBL/GenBank/DDBJ databases">
        <authorList>
            <person name="Li T."/>
            <person name="Hu X."/>
            <person name="Zhang T."/>
            <person name="Song X."/>
            <person name="Zhang H."/>
            <person name="Dai N."/>
            <person name="Sheng W."/>
            <person name="Hou X."/>
            <person name="Wei L."/>
        </authorList>
    </citation>
    <scope>NUCLEOTIDE SEQUENCE</scope>
    <source>
        <strain evidence="1">G02</strain>
        <tissue evidence="1">Leaf</tissue>
    </source>
</reference>
<dbReference type="AlphaFoldDB" id="A0AAW2TV70"/>
<sequence>MWTVNDLPTYGMASGWSTTNIMGRPLFMNDTQAFHLQHDRKSCYFDCHKLFFPKDHPYRMNKKAFTKNRVEYKVARLRSTRELIRDCVVNFSPAVEQPLALPSGYGSNHKWTKKKHLLGSSILCNASDST</sequence>
<dbReference type="EMBL" id="JACGWJ010000007">
    <property type="protein sequence ID" value="KAL0408375.1"/>
    <property type="molecule type" value="Genomic_DNA"/>
</dbReference>
<protein>
    <submittedName>
        <fullName evidence="1">Uncharacterized protein</fullName>
    </submittedName>
</protein>
<proteinExistence type="predicted"/>
<dbReference type="PANTHER" id="PTHR10775:SF188">
    <property type="entry name" value="TRANSPOSASE-ASSOCIATED DOMAIN-CONTAINING PROTEIN"/>
    <property type="match status" value="1"/>
</dbReference>
<gene>
    <name evidence="1" type="ORF">Sradi_1771900</name>
</gene>
<name>A0AAW2TV70_SESRA</name>
<reference evidence="1" key="2">
    <citation type="journal article" date="2024" name="Plant">
        <title>Genomic evolution and insights into agronomic trait innovations of Sesamum species.</title>
        <authorList>
            <person name="Miao H."/>
            <person name="Wang L."/>
            <person name="Qu L."/>
            <person name="Liu H."/>
            <person name="Sun Y."/>
            <person name="Le M."/>
            <person name="Wang Q."/>
            <person name="Wei S."/>
            <person name="Zheng Y."/>
            <person name="Lin W."/>
            <person name="Duan Y."/>
            <person name="Cao H."/>
            <person name="Xiong S."/>
            <person name="Wang X."/>
            <person name="Wei L."/>
            <person name="Li C."/>
            <person name="Ma Q."/>
            <person name="Ju M."/>
            <person name="Zhao R."/>
            <person name="Li G."/>
            <person name="Mu C."/>
            <person name="Tian Q."/>
            <person name="Mei H."/>
            <person name="Zhang T."/>
            <person name="Gao T."/>
            <person name="Zhang H."/>
        </authorList>
    </citation>
    <scope>NUCLEOTIDE SEQUENCE</scope>
    <source>
        <strain evidence="1">G02</strain>
    </source>
</reference>
<dbReference type="InterPro" id="IPR004242">
    <property type="entry name" value="Transposase_21"/>
</dbReference>
<dbReference type="PANTHER" id="PTHR10775">
    <property type="entry name" value="OS08G0208400 PROTEIN"/>
    <property type="match status" value="1"/>
</dbReference>
<dbReference type="Pfam" id="PF02992">
    <property type="entry name" value="Transposase_21"/>
    <property type="match status" value="1"/>
</dbReference>